<evidence type="ECO:0000259" key="1">
    <source>
        <dbReference type="Pfam" id="PF03992"/>
    </source>
</evidence>
<dbReference type="Gene3D" id="3.30.70.100">
    <property type="match status" value="1"/>
</dbReference>
<keyword evidence="3" id="KW-1185">Reference proteome</keyword>
<dbReference type="GO" id="GO:0004497">
    <property type="term" value="F:monooxygenase activity"/>
    <property type="evidence" value="ECO:0007669"/>
    <property type="project" value="UniProtKB-KW"/>
</dbReference>
<dbReference type="PANTHER" id="PTHR37811">
    <property type="entry name" value="BLL5343 PROTEIN"/>
    <property type="match status" value="1"/>
</dbReference>
<comment type="caution">
    <text evidence="2">The sequence shown here is derived from an EMBL/GenBank/DDBJ whole genome shotgun (WGS) entry which is preliminary data.</text>
</comment>
<dbReference type="RefSeq" id="WP_121604102.1">
    <property type="nucleotide sequence ID" value="NZ_JAGSOT010000007.1"/>
</dbReference>
<sequence length="108" mass="12469">MSDIAKTPKPPYYAAIFTSKRTENDNGYNKMAEKMVELAAKQEGFLGVESVREKGLGITISYWNSLEAIHHWKQHAVHQAAQRKGRDEWYRTYAVRICKVESESVFDM</sequence>
<protein>
    <submittedName>
        <fullName evidence="2">Antibiotic biosynthesis monooxygenase</fullName>
    </submittedName>
</protein>
<accession>A0A941IAC0</accession>
<keyword evidence="2" id="KW-0560">Oxidoreductase</keyword>
<dbReference type="InterPro" id="IPR052936">
    <property type="entry name" value="Jasmonate_Hydroxylase-like"/>
</dbReference>
<evidence type="ECO:0000313" key="2">
    <source>
        <dbReference type="EMBL" id="MBR7795196.1"/>
    </source>
</evidence>
<dbReference type="InterPro" id="IPR011008">
    <property type="entry name" value="Dimeric_a/b-barrel"/>
</dbReference>
<dbReference type="PANTHER" id="PTHR37811:SF2">
    <property type="entry name" value="ABM DOMAIN-CONTAINING PROTEIN"/>
    <property type="match status" value="1"/>
</dbReference>
<dbReference type="SUPFAM" id="SSF54909">
    <property type="entry name" value="Dimeric alpha+beta barrel"/>
    <property type="match status" value="1"/>
</dbReference>
<dbReference type="EMBL" id="JAGSOT010000007">
    <property type="protein sequence ID" value="MBR7795196.1"/>
    <property type="molecule type" value="Genomic_DNA"/>
</dbReference>
<dbReference type="Proteomes" id="UP000675284">
    <property type="component" value="Unassembled WGS sequence"/>
</dbReference>
<dbReference type="InterPro" id="IPR007138">
    <property type="entry name" value="ABM_dom"/>
</dbReference>
<gene>
    <name evidence="2" type="ORF">KCX74_03960</name>
</gene>
<keyword evidence="2" id="KW-0503">Monooxygenase</keyword>
<dbReference type="AlphaFoldDB" id="A0A941IAC0"/>
<reference evidence="2" key="1">
    <citation type="submission" date="2021-04" db="EMBL/GenBank/DDBJ databases">
        <title>Isolation and polyphasic classification of algal microorganism.</title>
        <authorList>
            <person name="Wang S."/>
        </authorList>
    </citation>
    <scope>NUCLEOTIDE SEQUENCE</scope>
    <source>
        <strain evidence="2">720a</strain>
    </source>
</reference>
<feature type="domain" description="ABM" evidence="1">
    <location>
        <begin position="23"/>
        <end position="83"/>
    </location>
</feature>
<organism evidence="2 3">
    <name type="scientific">Virgibacillus salarius</name>
    <dbReference type="NCBI Taxonomy" id="447199"/>
    <lineage>
        <taxon>Bacteria</taxon>
        <taxon>Bacillati</taxon>
        <taxon>Bacillota</taxon>
        <taxon>Bacilli</taxon>
        <taxon>Bacillales</taxon>
        <taxon>Bacillaceae</taxon>
        <taxon>Virgibacillus</taxon>
    </lineage>
</organism>
<evidence type="ECO:0000313" key="3">
    <source>
        <dbReference type="Proteomes" id="UP000675284"/>
    </source>
</evidence>
<name>A0A941IAC0_9BACI</name>
<dbReference type="Pfam" id="PF03992">
    <property type="entry name" value="ABM"/>
    <property type="match status" value="1"/>
</dbReference>
<proteinExistence type="predicted"/>